<dbReference type="InterPro" id="IPR013783">
    <property type="entry name" value="Ig-like_fold"/>
</dbReference>
<organism evidence="2 3">
    <name type="scientific">Cirrhinus mrigala</name>
    <name type="common">Mrigala</name>
    <dbReference type="NCBI Taxonomy" id="683832"/>
    <lineage>
        <taxon>Eukaryota</taxon>
        <taxon>Metazoa</taxon>
        <taxon>Chordata</taxon>
        <taxon>Craniata</taxon>
        <taxon>Vertebrata</taxon>
        <taxon>Euteleostomi</taxon>
        <taxon>Actinopterygii</taxon>
        <taxon>Neopterygii</taxon>
        <taxon>Teleostei</taxon>
        <taxon>Ostariophysi</taxon>
        <taxon>Cypriniformes</taxon>
        <taxon>Cyprinidae</taxon>
        <taxon>Labeoninae</taxon>
        <taxon>Labeonini</taxon>
        <taxon>Cirrhinus</taxon>
    </lineage>
</organism>
<feature type="domain" description="IPT/TIG" evidence="1">
    <location>
        <begin position="1"/>
        <end position="80"/>
    </location>
</feature>
<proteinExistence type="predicted"/>
<dbReference type="InterPro" id="IPR031148">
    <property type="entry name" value="Plexin"/>
</dbReference>
<dbReference type="PANTHER" id="PTHR22625:SF9">
    <property type="entry name" value="PLEXIN-B2"/>
    <property type="match status" value="1"/>
</dbReference>
<dbReference type="PANTHER" id="PTHR22625">
    <property type="entry name" value="PLEXIN"/>
    <property type="match status" value="1"/>
</dbReference>
<dbReference type="EMBL" id="JAMKFB020000025">
    <property type="protein sequence ID" value="KAL0155299.1"/>
    <property type="molecule type" value="Genomic_DNA"/>
</dbReference>
<dbReference type="Proteomes" id="UP001529510">
    <property type="component" value="Unassembled WGS sequence"/>
</dbReference>
<evidence type="ECO:0000259" key="1">
    <source>
        <dbReference type="SMART" id="SM00429"/>
    </source>
</evidence>
<dbReference type="InterPro" id="IPR014756">
    <property type="entry name" value="Ig_E-set"/>
</dbReference>
<dbReference type="SMART" id="SM00429">
    <property type="entry name" value="IPT"/>
    <property type="match status" value="1"/>
</dbReference>
<dbReference type="GO" id="GO:0007399">
    <property type="term" value="P:nervous system development"/>
    <property type="evidence" value="ECO:0007669"/>
    <property type="project" value="UniProtKB-ARBA"/>
</dbReference>
<gene>
    <name evidence="2" type="ORF">M9458_049562</name>
</gene>
<evidence type="ECO:0000313" key="3">
    <source>
        <dbReference type="Proteomes" id="UP001529510"/>
    </source>
</evidence>
<dbReference type="Gene3D" id="2.60.40.10">
    <property type="entry name" value="Immunoglobulins"/>
    <property type="match status" value="1"/>
</dbReference>
<dbReference type="SUPFAM" id="SSF81296">
    <property type="entry name" value="E set domains"/>
    <property type="match status" value="1"/>
</dbReference>
<dbReference type="Pfam" id="PF01833">
    <property type="entry name" value="TIG"/>
    <property type="match status" value="1"/>
</dbReference>
<keyword evidence="3" id="KW-1185">Reference proteome</keyword>
<comment type="caution">
    <text evidence="2">The sequence shown here is derived from an EMBL/GenBank/DDBJ whole genome shotgun (WGS) entry which is preliminary data.</text>
</comment>
<protein>
    <recommendedName>
        <fullName evidence="1">IPT/TIG domain-containing protein</fullName>
    </recommendedName>
</protein>
<accession>A0ABD0MZC9</accession>
<sequence length="111" mass="12357">VFPIRGPKVGGTVLTITGMHLNTASKEDLQIMVGDVPCRVESFGEQITCKLSEYVGDTVPSPHLNVRVRYGKYTTTFTDTAFQFSNNPSVSDHQPRSSFIWSVLFARKYAI</sequence>
<evidence type="ECO:0000313" key="2">
    <source>
        <dbReference type="EMBL" id="KAL0155299.1"/>
    </source>
</evidence>
<feature type="non-terminal residue" evidence="2">
    <location>
        <position position="1"/>
    </location>
</feature>
<dbReference type="AlphaFoldDB" id="A0ABD0MZC9"/>
<dbReference type="FunFam" id="2.60.40.10:FF:000798">
    <property type="entry name" value="Plexin B2"/>
    <property type="match status" value="1"/>
</dbReference>
<reference evidence="2 3" key="1">
    <citation type="submission" date="2024-05" db="EMBL/GenBank/DDBJ databases">
        <title>Genome sequencing and assembly of Indian major carp, Cirrhinus mrigala (Hamilton, 1822).</title>
        <authorList>
            <person name="Mohindra V."/>
            <person name="Chowdhury L.M."/>
            <person name="Lal K."/>
            <person name="Jena J.K."/>
        </authorList>
    </citation>
    <scope>NUCLEOTIDE SEQUENCE [LARGE SCALE GENOMIC DNA]</scope>
    <source>
        <strain evidence="2">CM1030</strain>
        <tissue evidence="2">Blood</tissue>
    </source>
</reference>
<dbReference type="InterPro" id="IPR002909">
    <property type="entry name" value="IPT_dom"/>
</dbReference>
<name>A0ABD0MZC9_CIRMR</name>